<accession>A0ABD3WSU5</accession>
<reference evidence="2 3" key="1">
    <citation type="submission" date="2024-11" db="EMBL/GenBank/DDBJ databases">
        <title>Chromosome-level genome assembly of the freshwater bivalve Anodonta woodiana.</title>
        <authorList>
            <person name="Chen X."/>
        </authorList>
    </citation>
    <scope>NUCLEOTIDE SEQUENCE [LARGE SCALE GENOMIC DNA]</scope>
    <source>
        <strain evidence="2">MN2024</strain>
        <tissue evidence="2">Gills</tissue>
    </source>
</reference>
<sequence>SLDKLLNMSYSVKKNRENKLVKKFRDLHLEATKRGVSADEVARIFRQAKFSLSNTGSNKRKLVNKHILSKKWKYIYLGLIALVFAIVLGSFIQANEIYSFQDALDYFRGSRCVIENNRFMVEIARPPLNCDVCRDLYTFPVEKEISQERFLDKYAYTSIPVLIKDATKNWTAKSTFSYHFFKELYSNTNGSLKLVEEECQFFPYKTEFETLADVFNISDARARFEPGERNWYIGWSNCHPLVSSILRQHYQRPYFLPNDSESSSLDWIFMGGSGRGAYIHLDYVQRPSWQAQIVGKKTWSLLPVPECEHICHEINATMETGDIIVVDTNQWYHSTYIHPGEISITIGSEYD</sequence>
<dbReference type="PANTHER" id="PTHR12480">
    <property type="entry name" value="ARGININE DEMETHYLASE AND LYSYL-HYDROXYLASE JMJD"/>
    <property type="match status" value="1"/>
</dbReference>
<evidence type="ECO:0000313" key="2">
    <source>
        <dbReference type="EMBL" id="KAL3876867.1"/>
    </source>
</evidence>
<feature type="non-terminal residue" evidence="2">
    <location>
        <position position="1"/>
    </location>
</feature>
<dbReference type="InterPro" id="IPR050910">
    <property type="entry name" value="JMJD6_ArgDemeth/LysHydrox"/>
</dbReference>
<organism evidence="2 3">
    <name type="scientific">Sinanodonta woodiana</name>
    <name type="common">Chinese pond mussel</name>
    <name type="synonym">Anodonta woodiana</name>
    <dbReference type="NCBI Taxonomy" id="1069815"/>
    <lineage>
        <taxon>Eukaryota</taxon>
        <taxon>Metazoa</taxon>
        <taxon>Spiralia</taxon>
        <taxon>Lophotrochozoa</taxon>
        <taxon>Mollusca</taxon>
        <taxon>Bivalvia</taxon>
        <taxon>Autobranchia</taxon>
        <taxon>Heteroconchia</taxon>
        <taxon>Palaeoheterodonta</taxon>
        <taxon>Unionida</taxon>
        <taxon>Unionoidea</taxon>
        <taxon>Unionidae</taxon>
        <taxon>Unioninae</taxon>
        <taxon>Sinanodonta</taxon>
    </lineage>
</organism>
<dbReference type="Proteomes" id="UP001634394">
    <property type="component" value="Unassembled WGS sequence"/>
</dbReference>
<gene>
    <name evidence="2" type="ORF">ACJMK2_034649</name>
</gene>
<dbReference type="PANTHER" id="PTHR12480:SF19">
    <property type="entry name" value="CUPIN-LIKE DOMAIN-CONTAINING PROTEIN"/>
    <property type="match status" value="1"/>
</dbReference>
<name>A0ABD3WSU5_SINWO</name>
<keyword evidence="3" id="KW-1185">Reference proteome</keyword>
<keyword evidence="1" id="KW-1133">Transmembrane helix</keyword>
<evidence type="ECO:0000256" key="1">
    <source>
        <dbReference type="SAM" id="Phobius"/>
    </source>
</evidence>
<evidence type="ECO:0008006" key="4">
    <source>
        <dbReference type="Google" id="ProtNLM"/>
    </source>
</evidence>
<comment type="caution">
    <text evidence="2">The sequence shown here is derived from an EMBL/GenBank/DDBJ whole genome shotgun (WGS) entry which is preliminary data.</text>
</comment>
<dbReference type="AlphaFoldDB" id="A0ABD3WSU5"/>
<evidence type="ECO:0000313" key="3">
    <source>
        <dbReference type="Proteomes" id="UP001634394"/>
    </source>
</evidence>
<proteinExistence type="predicted"/>
<keyword evidence="1" id="KW-0812">Transmembrane</keyword>
<protein>
    <recommendedName>
        <fullName evidence="4">Cupin-like domain-containing protein</fullName>
    </recommendedName>
</protein>
<keyword evidence="1" id="KW-0472">Membrane</keyword>
<dbReference type="Gene3D" id="2.60.120.650">
    <property type="entry name" value="Cupin"/>
    <property type="match status" value="1"/>
</dbReference>
<feature type="transmembrane region" description="Helical" evidence="1">
    <location>
        <begin position="74"/>
        <end position="92"/>
    </location>
</feature>
<dbReference type="SUPFAM" id="SSF51197">
    <property type="entry name" value="Clavaminate synthase-like"/>
    <property type="match status" value="1"/>
</dbReference>
<dbReference type="EMBL" id="JBJQND010000005">
    <property type="protein sequence ID" value="KAL3876867.1"/>
    <property type="molecule type" value="Genomic_DNA"/>
</dbReference>